<feature type="transmembrane region" description="Helical" evidence="1">
    <location>
        <begin position="12"/>
        <end position="40"/>
    </location>
</feature>
<gene>
    <name evidence="2" type="ORF">CFK37_03935</name>
</gene>
<dbReference type="KEGG" id="vil:CFK37_03935"/>
<sequence length="75" mass="8900">MMSTFVHTVKKSLLVMVFLFLFIALSTFCGIVFLAIFQWFMHTEFYINMMSTVEFWLWVLGIPFILIFFGLCARL</sequence>
<keyword evidence="1" id="KW-0812">Transmembrane</keyword>
<evidence type="ECO:0000313" key="3">
    <source>
        <dbReference type="Proteomes" id="UP000198312"/>
    </source>
</evidence>
<dbReference type="AlphaFoldDB" id="A0A220U013"/>
<keyword evidence="3" id="KW-1185">Reference proteome</keyword>
<name>A0A220U013_9BACI</name>
<dbReference type="RefSeq" id="WP_089060659.1">
    <property type="nucleotide sequence ID" value="NZ_CP022315.1"/>
</dbReference>
<keyword evidence="1" id="KW-0472">Membrane</keyword>
<evidence type="ECO:0000313" key="2">
    <source>
        <dbReference type="EMBL" id="ASK61382.1"/>
    </source>
</evidence>
<dbReference type="OrthoDB" id="9933000at2"/>
<feature type="transmembrane region" description="Helical" evidence="1">
    <location>
        <begin position="55"/>
        <end position="73"/>
    </location>
</feature>
<proteinExistence type="predicted"/>
<protein>
    <submittedName>
        <fullName evidence="2">Uncharacterized protein</fullName>
    </submittedName>
</protein>
<dbReference type="Proteomes" id="UP000198312">
    <property type="component" value="Chromosome"/>
</dbReference>
<reference evidence="2 3" key="1">
    <citation type="submission" date="2017-07" db="EMBL/GenBank/DDBJ databases">
        <title>Virgibacillus sp. LM2416.</title>
        <authorList>
            <person name="Tak E.J."/>
            <person name="Bae J.-W."/>
        </authorList>
    </citation>
    <scope>NUCLEOTIDE SEQUENCE [LARGE SCALE GENOMIC DNA]</scope>
    <source>
        <strain evidence="2 3">LM2416</strain>
    </source>
</reference>
<keyword evidence="1" id="KW-1133">Transmembrane helix</keyword>
<organism evidence="2 3">
    <name type="scientific">Virgibacillus phasianinus</name>
    <dbReference type="NCBI Taxonomy" id="2017483"/>
    <lineage>
        <taxon>Bacteria</taxon>
        <taxon>Bacillati</taxon>
        <taxon>Bacillota</taxon>
        <taxon>Bacilli</taxon>
        <taxon>Bacillales</taxon>
        <taxon>Bacillaceae</taxon>
        <taxon>Virgibacillus</taxon>
    </lineage>
</organism>
<evidence type="ECO:0000256" key="1">
    <source>
        <dbReference type="SAM" id="Phobius"/>
    </source>
</evidence>
<accession>A0A220U013</accession>
<dbReference type="EMBL" id="CP022315">
    <property type="protein sequence ID" value="ASK61382.1"/>
    <property type="molecule type" value="Genomic_DNA"/>
</dbReference>